<dbReference type="Proteomes" id="UP001202328">
    <property type="component" value="Unassembled WGS sequence"/>
</dbReference>
<gene>
    <name evidence="2" type="ORF">MKW98_022932</name>
</gene>
<dbReference type="GO" id="GO:0004672">
    <property type="term" value="F:protein kinase activity"/>
    <property type="evidence" value="ECO:0007669"/>
    <property type="project" value="InterPro"/>
</dbReference>
<feature type="domain" description="Protein kinase" evidence="1">
    <location>
        <begin position="1"/>
        <end position="102"/>
    </location>
</feature>
<keyword evidence="3" id="KW-1185">Reference proteome</keyword>
<organism evidence="2 3">
    <name type="scientific">Papaver atlanticum</name>
    <dbReference type="NCBI Taxonomy" id="357466"/>
    <lineage>
        <taxon>Eukaryota</taxon>
        <taxon>Viridiplantae</taxon>
        <taxon>Streptophyta</taxon>
        <taxon>Embryophyta</taxon>
        <taxon>Tracheophyta</taxon>
        <taxon>Spermatophyta</taxon>
        <taxon>Magnoliopsida</taxon>
        <taxon>Ranunculales</taxon>
        <taxon>Papaveraceae</taxon>
        <taxon>Papaveroideae</taxon>
        <taxon>Papaver</taxon>
    </lineage>
</organism>
<feature type="non-terminal residue" evidence="2">
    <location>
        <position position="117"/>
    </location>
</feature>
<reference evidence="2" key="1">
    <citation type="submission" date="2022-04" db="EMBL/GenBank/DDBJ databases">
        <title>A functionally conserved STORR gene fusion in Papaver species that diverged 16.8 million years ago.</title>
        <authorList>
            <person name="Catania T."/>
        </authorList>
    </citation>
    <scope>NUCLEOTIDE SEQUENCE</scope>
    <source>
        <strain evidence="2">S-188037</strain>
    </source>
</reference>
<evidence type="ECO:0000259" key="1">
    <source>
        <dbReference type="PROSITE" id="PS50011"/>
    </source>
</evidence>
<dbReference type="PANTHER" id="PTHR48055">
    <property type="entry name" value="LEUCINE-RICH REPEAT RECEPTOR PROTEIN KINASE EMS1"/>
    <property type="match status" value="1"/>
</dbReference>
<proteinExistence type="predicted"/>
<dbReference type="GO" id="GO:0016020">
    <property type="term" value="C:membrane"/>
    <property type="evidence" value="ECO:0007669"/>
    <property type="project" value="TreeGrafter"/>
</dbReference>
<evidence type="ECO:0000313" key="2">
    <source>
        <dbReference type="EMBL" id="KAI3963510.1"/>
    </source>
</evidence>
<dbReference type="InterPro" id="IPR011009">
    <property type="entry name" value="Kinase-like_dom_sf"/>
</dbReference>
<comment type="caution">
    <text evidence="2">The sequence shown here is derived from an EMBL/GenBank/DDBJ whole genome shotgun (WGS) entry which is preliminary data.</text>
</comment>
<dbReference type="InterPro" id="IPR000719">
    <property type="entry name" value="Prot_kinase_dom"/>
</dbReference>
<dbReference type="Gene3D" id="1.10.510.10">
    <property type="entry name" value="Transferase(Phosphotransferase) domain 1"/>
    <property type="match status" value="1"/>
</dbReference>
<dbReference type="SUPFAM" id="SSF56112">
    <property type="entry name" value="Protein kinase-like (PK-like)"/>
    <property type="match status" value="1"/>
</dbReference>
<dbReference type="PANTHER" id="PTHR48055:SF46">
    <property type="entry name" value="LEUCINE-RICH REPEAT SERINE_THREONINE-PROTEIN KINASE 1"/>
    <property type="match status" value="1"/>
</dbReference>
<dbReference type="GO" id="GO:0005524">
    <property type="term" value="F:ATP binding"/>
    <property type="evidence" value="ECO:0007669"/>
    <property type="project" value="InterPro"/>
</dbReference>
<accession>A0AAD4TM96</accession>
<name>A0AAD4TM96_9MAGN</name>
<protein>
    <recommendedName>
        <fullName evidence="1">Protein kinase domain-containing protein</fullName>
    </recommendedName>
</protein>
<dbReference type="EMBL" id="JAJJMB010000061">
    <property type="protein sequence ID" value="KAI3963510.1"/>
    <property type="molecule type" value="Genomic_DNA"/>
</dbReference>
<sequence length="117" mass="13061">YLQSGRATEKSDVYSFGVLLLELVTGKRPTDSTFVKRGLNVVGWMNTMVGENRLEDIVDKRCTDANVNTLEALLEIAAKCTDANPDDRPCMNRALQMLEEVMSPCPSEFYESQSDCC</sequence>
<dbReference type="AlphaFoldDB" id="A0AAD4TM96"/>
<evidence type="ECO:0000313" key="3">
    <source>
        <dbReference type="Proteomes" id="UP001202328"/>
    </source>
</evidence>
<dbReference type="PROSITE" id="PS50011">
    <property type="entry name" value="PROTEIN_KINASE_DOM"/>
    <property type="match status" value="1"/>
</dbReference>
<dbReference type="InterPro" id="IPR001245">
    <property type="entry name" value="Ser-Thr/Tyr_kinase_cat_dom"/>
</dbReference>
<dbReference type="InterPro" id="IPR051564">
    <property type="entry name" value="LRR_receptor-like_kinase"/>
</dbReference>
<dbReference type="Pfam" id="PF07714">
    <property type="entry name" value="PK_Tyr_Ser-Thr"/>
    <property type="match status" value="1"/>
</dbReference>